<gene>
    <name evidence="2" type="ORF">GCM10020366_07510</name>
    <name evidence="3" type="ORF">GCM10020366_28380</name>
</gene>
<dbReference type="EMBL" id="BAAAYK010000019">
    <property type="protein sequence ID" value="GAA3353611.1"/>
    <property type="molecule type" value="Genomic_DNA"/>
</dbReference>
<organism evidence="2 4">
    <name type="scientific">Saccharopolyspora gregorii</name>
    <dbReference type="NCBI Taxonomy" id="33914"/>
    <lineage>
        <taxon>Bacteria</taxon>
        <taxon>Bacillati</taxon>
        <taxon>Actinomycetota</taxon>
        <taxon>Actinomycetes</taxon>
        <taxon>Pseudonocardiales</taxon>
        <taxon>Pseudonocardiaceae</taxon>
        <taxon>Saccharopolyspora</taxon>
    </lineage>
</organism>
<feature type="region of interest" description="Disordered" evidence="1">
    <location>
        <begin position="1"/>
        <end position="103"/>
    </location>
</feature>
<protein>
    <submittedName>
        <fullName evidence="2">Uncharacterized protein</fullName>
    </submittedName>
</protein>
<name>A0ABP6RLB3_9PSEU</name>
<evidence type="ECO:0000256" key="1">
    <source>
        <dbReference type="SAM" id="MobiDB-lite"/>
    </source>
</evidence>
<evidence type="ECO:0000313" key="4">
    <source>
        <dbReference type="Proteomes" id="UP001500483"/>
    </source>
</evidence>
<sequence>MHRRAASESATAVADRSARPALRCGYESPGISSRLPAAGTGPAAECRAPTPPSEVGHVRPGEPGAVADASEGVPPSDGNGPPQDRKAAPGDISDTSDDAQNLP</sequence>
<reference evidence="2" key="1">
    <citation type="journal article" date="2014" name="Int. J. Syst. Evol. Microbiol.">
        <title>Complete genome of a new Firmicutes species belonging to the dominant human colonic microbiota ('Ruminococcus bicirculans') reveals two chromosomes and a selective capacity to utilize plant glucans.</title>
        <authorList>
            <consortium name="NISC Comparative Sequencing Program"/>
            <person name="Wegmann U."/>
            <person name="Louis P."/>
            <person name="Goesmann A."/>
            <person name="Henrissat B."/>
            <person name="Duncan S.H."/>
            <person name="Flint H.J."/>
        </authorList>
    </citation>
    <scope>NUCLEOTIDE SEQUENCE</scope>
    <source>
        <strain evidence="2">JCM 9687</strain>
    </source>
</reference>
<dbReference type="EMBL" id="BAAAYK010000038">
    <property type="protein sequence ID" value="GAA3358013.1"/>
    <property type="molecule type" value="Genomic_DNA"/>
</dbReference>
<dbReference type="Proteomes" id="UP001500483">
    <property type="component" value="Unassembled WGS sequence"/>
</dbReference>
<evidence type="ECO:0000313" key="3">
    <source>
        <dbReference type="EMBL" id="GAA3358013.1"/>
    </source>
</evidence>
<comment type="caution">
    <text evidence="2">The sequence shown here is derived from an EMBL/GenBank/DDBJ whole genome shotgun (WGS) entry which is preliminary data.</text>
</comment>
<reference evidence="2" key="3">
    <citation type="submission" date="2023-12" db="EMBL/GenBank/DDBJ databases">
        <authorList>
            <person name="Sun Q."/>
            <person name="Inoue M."/>
        </authorList>
    </citation>
    <scope>NUCLEOTIDE SEQUENCE</scope>
    <source>
        <strain evidence="2">JCM 9687</strain>
    </source>
</reference>
<proteinExistence type="predicted"/>
<reference evidence="4" key="2">
    <citation type="journal article" date="2019" name="Int. J. Syst. Evol. Microbiol.">
        <title>The Global Catalogue of Microorganisms (GCM) 10K type strain sequencing project: providing services to taxonomists for standard genome sequencing and annotation.</title>
        <authorList>
            <consortium name="The Broad Institute Genomics Platform"/>
            <consortium name="The Broad Institute Genome Sequencing Center for Infectious Disease"/>
            <person name="Wu L."/>
            <person name="Ma J."/>
        </authorList>
    </citation>
    <scope>NUCLEOTIDE SEQUENCE [LARGE SCALE GENOMIC DNA]</scope>
    <source>
        <strain evidence="4">JCM 9687</strain>
    </source>
</reference>
<keyword evidence="4" id="KW-1185">Reference proteome</keyword>
<evidence type="ECO:0000313" key="2">
    <source>
        <dbReference type="EMBL" id="GAA3353611.1"/>
    </source>
</evidence>
<accession>A0ABP6RLB3</accession>